<dbReference type="Proteomes" id="UP001519535">
    <property type="component" value="Unassembled WGS sequence"/>
</dbReference>
<dbReference type="PANTHER" id="PTHR35609">
    <property type="entry name" value="MACRO DOMAIN-CONTAINING PROTEIN"/>
    <property type="match status" value="1"/>
</dbReference>
<organism evidence="1 2">
    <name type="scientific">Mycolicibacter acidiphilus</name>
    <dbReference type="NCBI Taxonomy" id="2835306"/>
    <lineage>
        <taxon>Bacteria</taxon>
        <taxon>Bacillati</taxon>
        <taxon>Actinomycetota</taxon>
        <taxon>Actinomycetes</taxon>
        <taxon>Mycobacteriales</taxon>
        <taxon>Mycobacteriaceae</taxon>
        <taxon>Mycolicibacter</taxon>
    </lineage>
</organism>
<comment type="caution">
    <text evidence="1">The sequence shown here is derived from an EMBL/GenBank/DDBJ whole genome shotgun (WGS) entry which is preliminary data.</text>
</comment>
<dbReference type="EMBL" id="JAHCLR010000045">
    <property type="protein sequence ID" value="MBS9535491.1"/>
    <property type="molecule type" value="Genomic_DNA"/>
</dbReference>
<gene>
    <name evidence="1" type="ORF">KIH27_18045</name>
</gene>
<keyword evidence="2" id="KW-1185">Reference proteome</keyword>
<sequence length="339" mass="35983">MTTTDWFSDLMGFHEDGYETTRGRLTVNGDRLASTVNGQSYGIGELTLPTLTNLRGRVNPAGGQRTTVTCRAGDARALHGEAELAGALFQVASQFNLLEMVGPDVTPERGVTGYAYDHTQGPACAMAAGAATIYRNYCAPVGDQIGQTRDRQLNALAPLGEALSERLGRPAEALWQMRNGYALCTVDGLTAITGLLATADDTLRDDLRGTLAIGLHRNVQVTDIIDAPTQFVSQAFCSAMPVAYSDLPGRDWEPFARLVLEAAYEATLLAAAEQASVGGSNIVLLTRLGGGAFGNGASWIDGAIRRALTVVEHAGLDVRLVDYGHVNPSSQAIADEWGR</sequence>
<accession>A0ABS5RPQ3</accession>
<protein>
    <submittedName>
        <fullName evidence="1">Uncharacterized protein</fullName>
    </submittedName>
</protein>
<name>A0ABS5RPQ3_9MYCO</name>
<proteinExistence type="predicted"/>
<dbReference type="RefSeq" id="WP_214094348.1">
    <property type="nucleotide sequence ID" value="NZ_JAHCLR010000045.1"/>
</dbReference>
<dbReference type="PANTHER" id="PTHR35609:SF1">
    <property type="entry name" value="MACRO DOMAIN-CONTAINING PROTEIN"/>
    <property type="match status" value="1"/>
</dbReference>
<reference evidence="1 2" key="1">
    <citation type="submission" date="2021-05" db="EMBL/GenBank/DDBJ databases">
        <title>Mycobacterium acidophilum sp. nov., an extremely acid-tolerant member of the genus Mycobacterium.</title>
        <authorList>
            <person name="Xia J."/>
        </authorList>
    </citation>
    <scope>NUCLEOTIDE SEQUENCE [LARGE SCALE GENOMIC DNA]</scope>
    <source>
        <strain evidence="1 2">M1</strain>
    </source>
</reference>
<evidence type="ECO:0000313" key="2">
    <source>
        <dbReference type="Proteomes" id="UP001519535"/>
    </source>
</evidence>
<evidence type="ECO:0000313" key="1">
    <source>
        <dbReference type="EMBL" id="MBS9535491.1"/>
    </source>
</evidence>